<name>A0A9Q0GIJ1_9ROSI</name>
<feature type="compositionally biased region" description="Polar residues" evidence="1">
    <location>
        <begin position="183"/>
        <end position="195"/>
    </location>
</feature>
<dbReference type="AlphaFoldDB" id="A0A9Q0GIJ1"/>
<dbReference type="InterPro" id="IPR019448">
    <property type="entry name" value="NT-C2"/>
</dbReference>
<gene>
    <name evidence="3" type="ORF">Tsubulata_017744</name>
</gene>
<feature type="compositionally biased region" description="Basic and acidic residues" evidence="1">
    <location>
        <begin position="229"/>
        <end position="246"/>
    </location>
</feature>
<protein>
    <recommendedName>
        <fullName evidence="2">C2 NT-type domain-containing protein</fullName>
    </recommendedName>
</protein>
<evidence type="ECO:0000313" key="4">
    <source>
        <dbReference type="Proteomes" id="UP001141552"/>
    </source>
</evidence>
<comment type="caution">
    <text evidence="3">The sequence shown here is derived from an EMBL/GenBank/DDBJ whole genome shotgun (WGS) entry which is preliminary data.</text>
</comment>
<reference evidence="3" key="1">
    <citation type="submission" date="2022-02" db="EMBL/GenBank/DDBJ databases">
        <authorList>
            <person name="Henning P.M."/>
            <person name="McCubbin A.G."/>
            <person name="Shore J.S."/>
        </authorList>
    </citation>
    <scope>NUCLEOTIDE SEQUENCE</scope>
    <source>
        <strain evidence="3">F60SS</strain>
        <tissue evidence="3">Leaves</tissue>
    </source>
</reference>
<feature type="compositionally biased region" description="Polar residues" evidence="1">
    <location>
        <begin position="639"/>
        <end position="654"/>
    </location>
</feature>
<feature type="domain" description="C2 NT-type" evidence="2">
    <location>
        <begin position="9"/>
        <end position="176"/>
    </location>
</feature>
<evidence type="ECO:0000256" key="1">
    <source>
        <dbReference type="SAM" id="MobiDB-lite"/>
    </source>
</evidence>
<feature type="region of interest" description="Disordered" evidence="1">
    <location>
        <begin position="624"/>
        <end position="668"/>
    </location>
</feature>
<feature type="region of interest" description="Disordered" evidence="1">
    <location>
        <begin position="354"/>
        <end position="409"/>
    </location>
</feature>
<evidence type="ECO:0000259" key="2">
    <source>
        <dbReference type="PROSITE" id="PS51840"/>
    </source>
</evidence>
<dbReference type="OrthoDB" id="733571at2759"/>
<feature type="compositionally biased region" description="Basic and acidic residues" evidence="1">
    <location>
        <begin position="358"/>
        <end position="369"/>
    </location>
</feature>
<accession>A0A9Q0GIJ1</accession>
<feature type="compositionally biased region" description="Low complexity" evidence="1">
    <location>
        <begin position="399"/>
        <end position="409"/>
    </location>
</feature>
<feature type="compositionally biased region" description="Basic residues" evidence="1">
    <location>
        <begin position="215"/>
        <end position="228"/>
    </location>
</feature>
<keyword evidence="4" id="KW-1185">Reference proteome</keyword>
<dbReference type="Proteomes" id="UP001141552">
    <property type="component" value="Unassembled WGS sequence"/>
</dbReference>
<reference evidence="3" key="2">
    <citation type="journal article" date="2023" name="Plants (Basel)">
        <title>Annotation of the Turnera subulata (Passifloraceae) Draft Genome Reveals the S-Locus Evolved after the Divergence of Turneroideae from Passifloroideae in a Stepwise Manner.</title>
        <authorList>
            <person name="Henning P.M."/>
            <person name="Roalson E.H."/>
            <person name="Mir W."/>
            <person name="McCubbin A.G."/>
            <person name="Shore J.S."/>
        </authorList>
    </citation>
    <scope>NUCLEOTIDE SEQUENCE</scope>
    <source>
        <strain evidence="3">F60SS</strain>
    </source>
</reference>
<feature type="compositionally biased region" description="Polar residues" evidence="1">
    <location>
        <begin position="383"/>
        <end position="393"/>
    </location>
</feature>
<dbReference type="PANTHER" id="PTHR31182:SF23">
    <property type="entry name" value="SPLICING FACTOR 3A SUBUNIT"/>
    <property type="match status" value="1"/>
</dbReference>
<feature type="region of interest" description="Disordered" evidence="1">
    <location>
        <begin position="183"/>
        <end position="275"/>
    </location>
</feature>
<feature type="compositionally biased region" description="Basic and acidic residues" evidence="1">
    <location>
        <begin position="624"/>
        <end position="638"/>
    </location>
</feature>
<dbReference type="EMBL" id="JAKUCV010000534">
    <property type="protein sequence ID" value="KAJ4849635.1"/>
    <property type="molecule type" value="Genomic_DNA"/>
</dbReference>
<sequence length="744" mass="83588">MVVKMMRWPPWPPLSTRKFEVTVMVHKGQGLSLADLETENDGENKKKGLVVEIKWMGQRSIGLGALRRSVKRNLSGEGVDCGGGVFEWDEEFKSACNLSETKNGLFYPWEVAFTVFKDLNQKPRNKLLVVGVATANISEFASTAVEEDHEITVPLIVPGRSMEGGPTLTLSVRLMELRTASESQLAEQMTDSVPQSPCFFTLSPQKDESTGLRAGLRKVRILRGNKKARHEEESSDGHGKPCAKSEDVDDNYPFDTDSFDDDDQGDSESNGDSNTQLSVHYETLAYANIAGRSLHSHTIIDAVDEDWIYYKGSKPDTGSYTEYSTVSVPEQSLRQSSVRGILRWRQRKLRFGSPKKKGKEEPLLKKGNGEEGGDDIDFDRRQLSSSDESSLGWNKSEEGSSTSRSSFSEFGDDSFAVGSWELKEVISRDGHMKLQTQVFFASIDQRSERAAGESACTALVAVIADWLQSNRYEVPIKSEFDSLIRDGSLEWRNLCENEEYRQRFPDKHFDLETVIQAKIRPLTVVPEKSFIGFFHPEGLEGDDFDFLLGAMSFDSIWQEISRHESNWPSNCDHLVYIVSWNDHFFVLKVEQDAYYIIDTLGERLYEGCNQAYVLKFDKDTTIHRLPPKDNKGSDEKSANDNSQPKNSKTKSSAESCLPSKAKSSAETCSPSNEKEEELLCKGKDSCKEYIKSFLAAIPLRELQADIKKGLMASTPLHHRLQIEFQYTQLTPPAAEDSCKDVAVC</sequence>
<dbReference type="PROSITE" id="PS51840">
    <property type="entry name" value="C2_NT"/>
    <property type="match status" value="1"/>
</dbReference>
<proteinExistence type="predicted"/>
<dbReference type="PANTHER" id="PTHR31182">
    <property type="entry name" value="C2 NT-TYPE DOMAIN-CONTAINING PROTEIN"/>
    <property type="match status" value="1"/>
</dbReference>
<feature type="compositionally biased region" description="Acidic residues" evidence="1">
    <location>
        <begin position="247"/>
        <end position="266"/>
    </location>
</feature>
<organism evidence="3 4">
    <name type="scientific">Turnera subulata</name>
    <dbReference type="NCBI Taxonomy" id="218843"/>
    <lineage>
        <taxon>Eukaryota</taxon>
        <taxon>Viridiplantae</taxon>
        <taxon>Streptophyta</taxon>
        <taxon>Embryophyta</taxon>
        <taxon>Tracheophyta</taxon>
        <taxon>Spermatophyta</taxon>
        <taxon>Magnoliopsida</taxon>
        <taxon>eudicotyledons</taxon>
        <taxon>Gunneridae</taxon>
        <taxon>Pentapetalae</taxon>
        <taxon>rosids</taxon>
        <taxon>fabids</taxon>
        <taxon>Malpighiales</taxon>
        <taxon>Passifloraceae</taxon>
        <taxon>Turnera</taxon>
    </lineage>
</organism>
<evidence type="ECO:0000313" key="3">
    <source>
        <dbReference type="EMBL" id="KAJ4849635.1"/>
    </source>
</evidence>